<evidence type="ECO:0000256" key="3">
    <source>
        <dbReference type="ARBA" id="ARBA00022722"/>
    </source>
</evidence>
<dbReference type="Pfam" id="PF25597">
    <property type="entry name" value="SH3_retrovirus"/>
    <property type="match status" value="1"/>
</dbReference>
<dbReference type="InterPro" id="IPR041577">
    <property type="entry name" value="RT_RNaseH_2"/>
</dbReference>
<dbReference type="Gene3D" id="2.40.70.10">
    <property type="entry name" value="Acid Proteases"/>
    <property type="match status" value="1"/>
</dbReference>
<feature type="region of interest" description="Disordered" evidence="15">
    <location>
        <begin position="1085"/>
        <end position="1123"/>
    </location>
</feature>
<dbReference type="InterPro" id="IPR054722">
    <property type="entry name" value="PolX-like_BBD"/>
</dbReference>
<evidence type="ECO:0000259" key="16">
    <source>
        <dbReference type="PROSITE" id="PS50994"/>
    </source>
</evidence>
<evidence type="ECO:0000256" key="7">
    <source>
        <dbReference type="ARBA" id="ARBA00022842"/>
    </source>
</evidence>
<dbReference type="SUPFAM" id="SSF53098">
    <property type="entry name" value="Ribonuclease H-like"/>
    <property type="match status" value="1"/>
</dbReference>
<gene>
    <name evidence="17" type="primary">PH01B015M02.2</name>
</gene>
<proteinExistence type="predicted"/>
<dbReference type="Gene3D" id="3.30.70.270">
    <property type="match status" value="1"/>
</dbReference>
<dbReference type="InterPro" id="IPR057670">
    <property type="entry name" value="SH3_retrovirus"/>
</dbReference>
<dbReference type="InterPro" id="IPR050951">
    <property type="entry name" value="Retrovirus_Pol_polyprotein"/>
</dbReference>
<evidence type="ECO:0000256" key="1">
    <source>
        <dbReference type="ARBA" id="ARBA00022679"/>
    </source>
</evidence>
<evidence type="ECO:0000313" key="17">
    <source>
        <dbReference type="EMBL" id="CCI55401.1"/>
    </source>
</evidence>
<keyword evidence="2" id="KW-0548">Nucleotidyltransferase</keyword>
<dbReference type="PANTHER" id="PTHR37984:SF15">
    <property type="entry name" value="INTEGRASE CATALYTIC DOMAIN-CONTAINING PROTEIN"/>
    <property type="match status" value="1"/>
</dbReference>
<dbReference type="CDD" id="cd00303">
    <property type="entry name" value="retropepsin_like"/>
    <property type="match status" value="1"/>
</dbReference>
<dbReference type="Pfam" id="PF22936">
    <property type="entry name" value="Pol_BBD"/>
    <property type="match status" value="1"/>
</dbReference>
<keyword evidence="6" id="KW-0378">Hydrolase</keyword>
<dbReference type="GO" id="GO:0003723">
    <property type="term" value="F:RNA binding"/>
    <property type="evidence" value="ECO:0007669"/>
    <property type="project" value="UniProtKB-KW"/>
</dbReference>
<sequence>MEQEIAALTKAIQSQSVTMQTLVESMAEIKPVVLELKEWKPMMVVAVDDLRDEVGDWQNQVKQIARDAVPVQMVSEMPPLLPIPDHLKSKGPKEEEESGQKPKANSASIRRRGGTMGILTSTVPSSSGMNGLQPLPIPPVDCRDWGNRYQGNHHYNPAPPKLDFPQFDGENPNAWRLRCEVYFRVYATRPYLWCYGYIQLKLILSALVGKNLLRQSVCILAKRNFNKNSTNSTALSGMEQSQSLLKACLQEEVLETMQRENRRSELSNGGRPPPRMTLPLPAPPGRSPGGTGNRDDDRRGVDSARVNGPDDKISALKAYRRAKDLCHICDEKWNREHRCGPTVQLHLVQEMWELVQDPNLEPTPSEGGTSQGNEVLAISVAAVKGGESPKTVRLKGIVQGMEVLILIDSGSTHSFVGEALANKLKGKHESFRRVNVTIADGGTLTSTKEFPDCYWQVQGVKFRTTLKRQLTRLGHVVNREGVATDPKNVSAVREWTVPGNVKQVRGFLGLPGYYRKFIRHFGIISRPLTELLKKNVMFIWTQDREAAFQALKAALISTPVLALPDFSQPFVVETDALDKGIGAVLMQNQHPVAYLSKALGPRAQGLSTYEKEDQAWQVIAMDFIEGLPRSAGFNCIMVIVDKFSKYAHFIAMAHPFTAFQVAQTFMQQVFRLHGLPQSIVSDRDHVFTSLLWKELFRAAQIQLRMSTAYHPQMDGQTERVNQCVEAYLRCFVHACPSKWFHWLALSKYWYNTSLHSSLGKSPFEILYGYTPRHFGIKETSTCHNFELSVRLKERRLMTELLKQHLNRANQHMKVQADKKRSDREFHVNDWVYLKLQPYVQSSVAVEKKIGPMAYKLKLPATSTIHQWPHQKQVCADLLAEGRVEGERVEGGRMGEGVRDPDAMVIITGGGRAIAISLYYSQVYPLPFIREKLNRVIVVRLLYEHLVVGLFDMASLKYDLPLLDRDTRFSLWQVKMQALLAQSDLDEALDGFGKKTANTWFDEEKRNDCAENHIGRCSMAEARRDMHDKGSHQQDASQADIVLTQVARGSSYSNFRDIILYSRDTLTLNEVYEAFDAKKKMKQMVSSEGSGSQAEGLFVRGRQKEKNSNNGSRGKSLNGYRSKSRGKYKSCKYCKKSGHDISECYSLQNKEKRNGTYKPKACKVAGIGSIRIKMFNDTIRTLSNVQYIPDMKRNLISLSALDDKGYKYSGGGGVLKVTKGSLVVMKGLYRRFWAEAASTACYLINRSPSIAIEKKTPIEIWSSSLANYSELRVFSCTAYAHVDNEKLEPKAVKCIFLGYKSGVKGYKLWNPETNKVVISRSIIFNESAMLHDKLSTNVPVEKEIEGNTEPSSYSEAINSTDCNKWITVMHDEIESFEKNGTWELVKLPKEKKSIRCKWVFKRKEGFKRSDYDSSIYLKIANGSAIYLLLYVDDMLIAAKGKTEITKLKAQLSGEFEMNDLGAAKKILGIEISKDRPSRKLRLSQKGYIDKVLRRFNTHVAKPVSTPLATHFRLSSALCPQSDDDVEYMFGVPYSSAVGSLYVCRALSTTEAEYMAISEACKEATWLRGLYTELCGDTSCITMFCDSQSAIYLTKDQMFHERTKHIDVKYHYIQDVISQGNVKVCKISTYDNPADMMTKSVPITKFELCSNLVGVKV</sequence>
<dbReference type="Gene3D" id="3.30.420.10">
    <property type="entry name" value="Ribonuclease H-like superfamily/Ribonuclease H"/>
    <property type="match status" value="1"/>
</dbReference>
<evidence type="ECO:0000256" key="9">
    <source>
        <dbReference type="ARBA" id="ARBA00022908"/>
    </source>
</evidence>
<dbReference type="SUPFAM" id="SSF56672">
    <property type="entry name" value="DNA/RNA polymerases"/>
    <property type="match status" value="2"/>
</dbReference>
<dbReference type="GO" id="GO:0004190">
    <property type="term" value="F:aspartic-type endopeptidase activity"/>
    <property type="evidence" value="ECO:0007669"/>
    <property type="project" value="UniProtKB-KW"/>
</dbReference>
<reference evidence="17" key="1">
    <citation type="submission" date="2012-05" db="EMBL/GenBank/DDBJ databases">
        <authorList>
            <person name="Han B."/>
            <person name="Lu Y."/>
            <person name="Feng Q."/>
            <person name="Zhao Q."/>
            <person name="Lu T.T."/>
            <person name="Li Y."/>
            <person name="Liu K.Y."/>
            <person name="Huang X.H."/>
            <person name="Fan D.L."/>
            <person name="Weng Q.J."/>
            <person name="Zhang L."/>
            <person name="Lu Y.Q."/>
            <person name="Guo Y.L."/>
            <person name="Li W.J."/>
            <person name="Zhou C.C."/>
            <person name="Lu H.Y."/>
            <person name="Huang T."/>
            <person name="Zhu C.R."/>
            <person name="Zhao Y."/>
            <person name="Hu T."/>
            <person name="Yao N."/>
        </authorList>
    </citation>
    <scope>NUCLEOTIDE SEQUENCE</scope>
</reference>
<dbReference type="InterPro" id="IPR043128">
    <property type="entry name" value="Rev_trsase/Diguanyl_cyclase"/>
</dbReference>
<keyword evidence="8" id="KW-0694">RNA-binding</keyword>
<dbReference type="Pfam" id="PF08284">
    <property type="entry name" value="RVP_2"/>
    <property type="match status" value="1"/>
</dbReference>
<keyword evidence="10" id="KW-0695">RNA-directed DNA polymerase</keyword>
<keyword evidence="4" id="KW-0064">Aspartyl protease</keyword>
<feature type="compositionally biased region" description="Pro residues" evidence="15">
    <location>
        <begin position="271"/>
        <end position="286"/>
    </location>
</feature>
<evidence type="ECO:0000256" key="4">
    <source>
        <dbReference type="ARBA" id="ARBA00022750"/>
    </source>
</evidence>
<evidence type="ECO:0000256" key="5">
    <source>
        <dbReference type="ARBA" id="ARBA00022759"/>
    </source>
</evidence>
<dbReference type="InterPro" id="IPR043502">
    <property type="entry name" value="DNA/RNA_pol_sf"/>
</dbReference>
<evidence type="ECO:0000256" key="15">
    <source>
        <dbReference type="SAM" id="MobiDB-lite"/>
    </source>
</evidence>
<evidence type="ECO:0000256" key="6">
    <source>
        <dbReference type="ARBA" id="ARBA00022801"/>
    </source>
</evidence>
<keyword evidence="3" id="KW-0540">Nuclease</keyword>
<dbReference type="Pfam" id="PF07727">
    <property type="entry name" value="RVT_2"/>
    <property type="match status" value="1"/>
</dbReference>
<feature type="region of interest" description="Disordered" evidence="15">
    <location>
        <begin position="259"/>
        <end position="309"/>
    </location>
</feature>
<evidence type="ECO:0000256" key="11">
    <source>
        <dbReference type="ARBA" id="ARBA00030524"/>
    </source>
</evidence>
<feature type="domain" description="Integrase catalytic" evidence="16">
    <location>
        <begin position="597"/>
        <end position="770"/>
    </location>
</feature>
<protein>
    <recommendedName>
        <fullName evidence="11">Gag-Pol-p199</fullName>
    </recommendedName>
    <alternativeName>
        <fullName evidence="12">TY1A-TY1B</fullName>
    </alternativeName>
    <alternativeName>
        <fullName evidence="13">p190</fullName>
    </alternativeName>
</protein>
<dbReference type="PANTHER" id="PTHR37984">
    <property type="entry name" value="PROTEIN CBG26694"/>
    <property type="match status" value="1"/>
</dbReference>
<evidence type="ECO:0000256" key="10">
    <source>
        <dbReference type="ARBA" id="ARBA00022918"/>
    </source>
</evidence>
<dbReference type="InterPro" id="IPR021109">
    <property type="entry name" value="Peptidase_aspartic_dom_sf"/>
</dbReference>
<organism evidence="17">
    <name type="scientific">Phyllostachys edulis</name>
    <name type="common">Tortoise shell bamboo</name>
    <name type="synonym">Bambusa edulis</name>
    <dbReference type="NCBI Taxonomy" id="38705"/>
    <lineage>
        <taxon>Eukaryota</taxon>
        <taxon>Viridiplantae</taxon>
        <taxon>Streptophyta</taxon>
        <taxon>Embryophyta</taxon>
        <taxon>Tracheophyta</taxon>
        <taxon>Spermatophyta</taxon>
        <taxon>Magnoliopsida</taxon>
        <taxon>Liliopsida</taxon>
        <taxon>Poales</taxon>
        <taxon>Poaceae</taxon>
        <taxon>BOP clade</taxon>
        <taxon>Bambusoideae</taxon>
        <taxon>Arundinarodae</taxon>
        <taxon>Arundinarieae</taxon>
        <taxon>Arundinariinae</taxon>
        <taxon>Phyllostachys</taxon>
    </lineage>
</organism>
<evidence type="ECO:0000256" key="14">
    <source>
        <dbReference type="ARBA" id="ARBA00057243"/>
    </source>
</evidence>
<evidence type="ECO:0000256" key="12">
    <source>
        <dbReference type="ARBA" id="ARBA00032154"/>
    </source>
</evidence>
<dbReference type="PROSITE" id="PS00141">
    <property type="entry name" value="ASP_PROTEASE"/>
    <property type="match status" value="1"/>
</dbReference>
<keyword evidence="9" id="KW-0229">DNA integration</keyword>
<dbReference type="InterPro" id="IPR013103">
    <property type="entry name" value="RVT_2"/>
</dbReference>
<dbReference type="CDD" id="cd09272">
    <property type="entry name" value="RNase_HI_RT_Ty1"/>
    <property type="match status" value="1"/>
</dbReference>
<evidence type="ECO:0000256" key="13">
    <source>
        <dbReference type="ARBA" id="ARBA00033113"/>
    </source>
</evidence>
<comment type="function">
    <text evidence="14">Capsid protein (CA) is the structural component of the virus-like particle (VLP), forming the shell that encapsulates the retrotransposons dimeric RNA genome. The particles are assembled from trimer-clustered units and there are holes in the capsid shells that allow for the diffusion of macromolecules. CA also has nucleocapsid-like chaperone activity, promoting primer tRNA(i)-Met annealing to the multipartite primer-binding site (PBS), dimerization of Ty1 RNA and initiation of reverse transcription.</text>
</comment>
<keyword evidence="4" id="KW-0645">Protease</keyword>
<feature type="region of interest" description="Disordered" evidence="15">
    <location>
        <begin position="79"/>
        <end position="111"/>
    </location>
</feature>
<name>L0P1Q9_PHYED</name>
<evidence type="ECO:0000256" key="2">
    <source>
        <dbReference type="ARBA" id="ARBA00022695"/>
    </source>
</evidence>
<dbReference type="Pfam" id="PF17919">
    <property type="entry name" value="RT_RNaseH_2"/>
    <property type="match status" value="1"/>
</dbReference>
<dbReference type="PROSITE" id="PS50994">
    <property type="entry name" value="INTEGRASE"/>
    <property type="match status" value="1"/>
</dbReference>
<dbReference type="GO" id="GO:0003964">
    <property type="term" value="F:RNA-directed DNA polymerase activity"/>
    <property type="evidence" value="ECO:0007669"/>
    <property type="project" value="UniProtKB-KW"/>
</dbReference>
<evidence type="ECO:0000256" key="8">
    <source>
        <dbReference type="ARBA" id="ARBA00022884"/>
    </source>
</evidence>
<keyword evidence="1" id="KW-0808">Transferase</keyword>
<dbReference type="EMBL" id="FO203443">
    <property type="protein sequence ID" value="CCI55401.1"/>
    <property type="molecule type" value="Genomic_DNA"/>
</dbReference>
<feature type="compositionally biased region" description="Basic and acidic residues" evidence="15">
    <location>
        <begin position="293"/>
        <end position="309"/>
    </location>
</feature>
<dbReference type="InterPro" id="IPR036397">
    <property type="entry name" value="RNaseH_sf"/>
</dbReference>
<dbReference type="FunFam" id="3.30.70.270:FF:000020">
    <property type="entry name" value="Transposon Tf2-6 polyprotein-like Protein"/>
    <property type="match status" value="1"/>
</dbReference>
<dbReference type="GO" id="GO:0004519">
    <property type="term" value="F:endonuclease activity"/>
    <property type="evidence" value="ECO:0007669"/>
    <property type="project" value="UniProtKB-KW"/>
</dbReference>
<keyword evidence="7" id="KW-0460">Magnesium</keyword>
<accession>L0P1Q9</accession>
<dbReference type="GO" id="GO:0006508">
    <property type="term" value="P:proteolysis"/>
    <property type="evidence" value="ECO:0007669"/>
    <property type="project" value="InterPro"/>
</dbReference>
<dbReference type="InterPro" id="IPR012337">
    <property type="entry name" value="RNaseH-like_sf"/>
</dbReference>
<dbReference type="InterPro" id="IPR001969">
    <property type="entry name" value="Aspartic_peptidase_AS"/>
</dbReference>
<dbReference type="GO" id="GO:0015074">
    <property type="term" value="P:DNA integration"/>
    <property type="evidence" value="ECO:0007669"/>
    <property type="project" value="UniProtKB-KW"/>
</dbReference>
<dbReference type="InterPro" id="IPR001584">
    <property type="entry name" value="Integrase_cat-core"/>
</dbReference>
<keyword evidence="5" id="KW-0255">Endonuclease</keyword>